<feature type="compositionally biased region" description="Acidic residues" evidence="1">
    <location>
        <begin position="150"/>
        <end position="166"/>
    </location>
</feature>
<name>A0A5J5EV04_9PEZI</name>
<dbReference type="EMBL" id="VXIS01000106">
    <property type="protein sequence ID" value="KAA8904614.1"/>
    <property type="molecule type" value="Genomic_DNA"/>
</dbReference>
<dbReference type="Proteomes" id="UP000326924">
    <property type="component" value="Unassembled WGS sequence"/>
</dbReference>
<gene>
    <name evidence="2" type="ORF">FN846DRAFT_890799</name>
</gene>
<feature type="region of interest" description="Disordered" evidence="1">
    <location>
        <begin position="142"/>
        <end position="202"/>
    </location>
</feature>
<dbReference type="InParanoid" id="A0A5J5EV04"/>
<comment type="caution">
    <text evidence="2">The sequence shown here is derived from an EMBL/GenBank/DDBJ whole genome shotgun (WGS) entry which is preliminary data.</text>
</comment>
<proteinExistence type="predicted"/>
<evidence type="ECO:0000313" key="2">
    <source>
        <dbReference type="EMBL" id="KAA8904614.1"/>
    </source>
</evidence>
<feature type="region of interest" description="Disordered" evidence="1">
    <location>
        <begin position="48"/>
        <end position="69"/>
    </location>
</feature>
<evidence type="ECO:0000313" key="3">
    <source>
        <dbReference type="Proteomes" id="UP000326924"/>
    </source>
</evidence>
<protein>
    <submittedName>
        <fullName evidence="2">Uncharacterized protein</fullName>
    </submittedName>
</protein>
<dbReference type="AlphaFoldDB" id="A0A5J5EV04"/>
<sequence>MDTGRAGSSQWLEPRARAYLIRANFELEPARTMLILARAGYLTASSPISTHSTATDQPPPTPSNSQRPSSRLILTKRAPVQQIGHVGGPWQKWVRHRSQIRVLLTNRTMSRRRSTRKQVDDGGCSPYIEFPHKRRIISREQVAEQQGVDAIEDYDSGTEADTESDVEGTAGDGTEIHSDHDDPEGADSAAKAVLNSSSGLSE</sequence>
<keyword evidence="3" id="KW-1185">Reference proteome</keyword>
<organism evidence="2 3">
    <name type="scientific">Sphaerosporella brunnea</name>
    <dbReference type="NCBI Taxonomy" id="1250544"/>
    <lineage>
        <taxon>Eukaryota</taxon>
        <taxon>Fungi</taxon>
        <taxon>Dikarya</taxon>
        <taxon>Ascomycota</taxon>
        <taxon>Pezizomycotina</taxon>
        <taxon>Pezizomycetes</taxon>
        <taxon>Pezizales</taxon>
        <taxon>Pyronemataceae</taxon>
        <taxon>Sphaerosporella</taxon>
    </lineage>
</organism>
<reference evidence="2 3" key="1">
    <citation type="submission" date="2019-09" db="EMBL/GenBank/DDBJ databases">
        <title>Draft genome of the ectomycorrhizal ascomycete Sphaerosporella brunnea.</title>
        <authorList>
            <consortium name="DOE Joint Genome Institute"/>
            <person name="Benucci G.M."/>
            <person name="Marozzi G."/>
            <person name="Antonielli L."/>
            <person name="Sanchez S."/>
            <person name="Marco P."/>
            <person name="Wang X."/>
            <person name="Falini L.B."/>
            <person name="Barry K."/>
            <person name="Haridas S."/>
            <person name="Lipzen A."/>
            <person name="Labutti K."/>
            <person name="Grigoriev I.V."/>
            <person name="Murat C."/>
            <person name="Martin F."/>
            <person name="Albertini E."/>
            <person name="Donnini D."/>
            <person name="Bonito G."/>
        </authorList>
    </citation>
    <scope>NUCLEOTIDE SEQUENCE [LARGE SCALE GENOMIC DNA]</scope>
    <source>
        <strain evidence="2 3">Sb_GMNB300</strain>
    </source>
</reference>
<accession>A0A5J5EV04</accession>
<evidence type="ECO:0000256" key="1">
    <source>
        <dbReference type="SAM" id="MobiDB-lite"/>
    </source>
</evidence>